<evidence type="ECO:0000256" key="1">
    <source>
        <dbReference type="SAM" id="Phobius"/>
    </source>
</evidence>
<gene>
    <name evidence="2" type="ORF">QRT04_10670</name>
</gene>
<protein>
    <submittedName>
        <fullName evidence="2">Uncharacterized protein</fullName>
    </submittedName>
</protein>
<organism evidence="2 3">
    <name type="scientific">Cellulomonas alba</name>
    <dbReference type="NCBI Taxonomy" id="3053467"/>
    <lineage>
        <taxon>Bacteria</taxon>
        <taxon>Bacillati</taxon>
        <taxon>Actinomycetota</taxon>
        <taxon>Actinomycetes</taxon>
        <taxon>Micrococcales</taxon>
        <taxon>Cellulomonadaceae</taxon>
        <taxon>Cellulomonas</taxon>
    </lineage>
</organism>
<proteinExistence type="predicted"/>
<dbReference type="Proteomes" id="UP001529338">
    <property type="component" value="Unassembled WGS sequence"/>
</dbReference>
<keyword evidence="1" id="KW-1133">Transmembrane helix</keyword>
<keyword evidence="1" id="KW-0472">Membrane</keyword>
<evidence type="ECO:0000313" key="2">
    <source>
        <dbReference type="EMBL" id="MDM7855393.1"/>
    </source>
</evidence>
<reference evidence="2 3" key="1">
    <citation type="submission" date="2023-06" db="EMBL/GenBank/DDBJ databases">
        <title>Cellulomonas sp. MW4 Whole genome sequence.</title>
        <authorList>
            <person name="Park S."/>
        </authorList>
    </citation>
    <scope>NUCLEOTIDE SEQUENCE [LARGE SCALE GENOMIC DNA]</scope>
    <source>
        <strain evidence="2 3">MW4</strain>
    </source>
</reference>
<evidence type="ECO:0000313" key="3">
    <source>
        <dbReference type="Proteomes" id="UP001529338"/>
    </source>
</evidence>
<dbReference type="RefSeq" id="WP_289455209.1">
    <property type="nucleotide sequence ID" value="NZ_JAUCGQ010000001.1"/>
</dbReference>
<keyword evidence="1" id="KW-0812">Transmembrane</keyword>
<keyword evidence="3" id="KW-1185">Reference proteome</keyword>
<comment type="caution">
    <text evidence="2">The sequence shown here is derived from an EMBL/GenBank/DDBJ whole genome shotgun (WGS) entry which is preliminary data.</text>
</comment>
<accession>A0ABT7SGU0</accession>
<name>A0ABT7SGU0_9CELL</name>
<feature type="transmembrane region" description="Helical" evidence="1">
    <location>
        <begin position="6"/>
        <end position="27"/>
    </location>
</feature>
<dbReference type="EMBL" id="JAUCGQ010000001">
    <property type="protein sequence ID" value="MDM7855393.1"/>
    <property type="molecule type" value="Genomic_DNA"/>
</dbReference>
<sequence>MTTSVLAAGALWFAAIAVLVVVAGTVARRRARARREALDDAAPVDPEA</sequence>